<sequence>MSSSRSGGTYGEVDLPSECDIENLVGRWGELLDDFSEDDENIVPITEDDKFELLDAGDVNVLRIAAIEGNDLDVEDDFWAAAVARLGLLVDEPVAWDYVQPGPNQSPHVLEYTMTAYEPPVQKHEVDYATMRDPKYEARGFSSSSVNYDELALMAQFETKKGCTGGG</sequence>
<evidence type="ECO:0000313" key="2">
    <source>
        <dbReference type="Proteomes" id="UP001396334"/>
    </source>
</evidence>
<evidence type="ECO:0000313" key="1">
    <source>
        <dbReference type="EMBL" id="KAK9033455.1"/>
    </source>
</evidence>
<name>A0ABR2T829_9ROSI</name>
<keyword evidence="2" id="KW-1185">Reference proteome</keyword>
<reference evidence="1 2" key="1">
    <citation type="journal article" date="2024" name="G3 (Bethesda)">
        <title>Genome assembly of Hibiscus sabdariffa L. provides insights into metabolisms of medicinal natural products.</title>
        <authorList>
            <person name="Kim T."/>
        </authorList>
    </citation>
    <scope>NUCLEOTIDE SEQUENCE [LARGE SCALE GENOMIC DNA]</scope>
    <source>
        <strain evidence="1">TK-2024</strain>
        <tissue evidence="1">Old leaves</tissue>
    </source>
</reference>
<protein>
    <submittedName>
        <fullName evidence="1">Uncharacterized protein</fullName>
    </submittedName>
</protein>
<comment type="caution">
    <text evidence="1">The sequence shown here is derived from an EMBL/GenBank/DDBJ whole genome shotgun (WGS) entry which is preliminary data.</text>
</comment>
<dbReference type="Proteomes" id="UP001396334">
    <property type="component" value="Unassembled WGS sequence"/>
</dbReference>
<dbReference type="EMBL" id="JBBPBN010000008">
    <property type="protein sequence ID" value="KAK9033455.1"/>
    <property type="molecule type" value="Genomic_DNA"/>
</dbReference>
<accession>A0ABR2T829</accession>
<gene>
    <name evidence="1" type="ORF">V6N11_018488</name>
</gene>
<proteinExistence type="predicted"/>
<organism evidence="1 2">
    <name type="scientific">Hibiscus sabdariffa</name>
    <name type="common">roselle</name>
    <dbReference type="NCBI Taxonomy" id="183260"/>
    <lineage>
        <taxon>Eukaryota</taxon>
        <taxon>Viridiplantae</taxon>
        <taxon>Streptophyta</taxon>
        <taxon>Embryophyta</taxon>
        <taxon>Tracheophyta</taxon>
        <taxon>Spermatophyta</taxon>
        <taxon>Magnoliopsida</taxon>
        <taxon>eudicotyledons</taxon>
        <taxon>Gunneridae</taxon>
        <taxon>Pentapetalae</taxon>
        <taxon>rosids</taxon>
        <taxon>malvids</taxon>
        <taxon>Malvales</taxon>
        <taxon>Malvaceae</taxon>
        <taxon>Malvoideae</taxon>
        <taxon>Hibiscus</taxon>
    </lineage>
</organism>